<dbReference type="SUPFAM" id="SSF51338">
    <property type="entry name" value="Composite domain of metallo-dependent hydrolases"/>
    <property type="match status" value="1"/>
</dbReference>
<dbReference type="EC" id="3.5.2.18" evidence="2"/>
<evidence type="ECO:0000313" key="2">
    <source>
        <dbReference type="EMBL" id="MBB3897374.1"/>
    </source>
</evidence>
<organism evidence="2 3">
    <name type="scientific">Roseococcus suduntuyensis</name>
    <dbReference type="NCBI Taxonomy" id="455361"/>
    <lineage>
        <taxon>Bacteria</taxon>
        <taxon>Pseudomonadati</taxon>
        <taxon>Pseudomonadota</taxon>
        <taxon>Alphaproteobacteria</taxon>
        <taxon>Acetobacterales</taxon>
        <taxon>Roseomonadaceae</taxon>
        <taxon>Roseococcus</taxon>
    </lineage>
</organism>
<proteinExistence type="predicted"/>
<dbReference type="EMBL" id="JACIDJ010000001">
    <property type="protein sequence ID" value="MBB3897374.1"/>
    <property type="molecule type" value="Genomic_DNA"/>
</dbReference>
<dbReference type="PANTHER" id="PTHR43135:SF3">
    <property type="entry name" value="ALPHA-D-RIBOSE 1-METHYLPHOSPHONATE 5-TRIPHOSPHATE DIPHOSPHATASE"/>
    <property type="match status" value="1"/>
</dbReference>
<name>A0A840AAT2_9PROT</name>
<keyword evidence="2" id="KW-0378">Hydrolase</keyword>
<dbReference type="InterPro" id="IPR051781">
    <property type="entry name" value="Metallo-dep_Hydrolase"/>
</dbReference>
<evidence type="ECO:0000259" key="1">
    <source>
        <dbReference type="Pfam" id="PF01979"/>
    </source>
</evidence>
<dbReference type="SUPFAM" id="SSF51556">
    <property type="entry name" value="Metallo-dependent hydrolases"/>
    <property type="match status" value="1"/>
</dbReference>
<dbReference type="InterPro" id="IPR006680">
    <property type="entry name" value="Amidohydro-rel"/>
</dbReference>
<dbReference type="CDD" id="cd01292">
    <property type="entry name" value="metallo-dependent_hydrolases"/>
    <property type="match status" value="1"/>
</dbReference>
<gene>
    <name evidence="2" type="ORF">GGQ83_000800</name>
</gene>
<dbReference type="GO" id="GO:0043792">
    <property type="term" value="F:enamidase activity"/>
    <property type="evidence" value="ECO:0007669"/>
    <property type="project" value="UniProtKB-EC"/>
</dbReference>
<dbReference type="Gene3D" id="2.30.40.10">
    <property type="entry name" value="Urease, subunit C, domain 1"/>
    <property type="match status" value="1"/>
</dbReference>
<dbReference type="Proteomes" id="UP000553193">
    <property type="component" value="Unassembled WGS sequence"/>
</dbReference>
<dbReference type="InterPro" id="IPR011059">
    <property type="entry name" value="Metal-dep_hydrolase_composite"/>
</dbReference>
<reference evidence="2 3" key="1">
    <citation type="submission" date="2020-08" db="EMBL/GenBank/DDBJ databases">
        <title>Genomic Encyclopedia of Type Strains, Phase IV (KMG-IV): sequencing the most valuable type-strain genomes for metagenomic binning, comparative biology and taxonomic classification.</title>
        <authorList>
            <person name="Goeker M."/>
        </authorList>
    </citation>
    <scope>NUCLEOTIDE SEQUENCE [LARGE SCALE GENOMIC DNA]</scope>
    <source>
        <strain evidence="2 3">DSM 19979</strain>
    </source>
</reference>
<protein>
    <submittedName>
        <fullName evidence="2">Enamidase</fullName>
        <ecNumber evidence="2">3.5.2.18</ecNumber>
    </submittedName>
</protein>
<accession>A0A840AAT2</accession>
<dbReference type="Gene3D" id="3.20.20.140">
    <property type="entry name" value="Metal-dependent hydrolases"/>
    <property type="match status" value="1"/>
</dbReference>
<dbReference type="InterPro" id="IPR032466">
    <property type="entry name" value="Metal_Hydrolase"/>
</dbReference>
<sequence length="386" mass="39461">MARVLVRGIGLFFTGEMDTPLRDADALLIEGGKVAGIGRAADFDAEGATVIDAKGCAVMPGLIDNHVHPAFGDWTPRQNQLGWIEAMVHGGTTTLISAGEVHLPGRPKDPVGVKALAIAAQRCFSAFRPMGARVLAGAPVPERGLTAADYAEMAAAGVRFVGEFGLGTVKDEAEVVEVMGHVRAAGLNAMIHCGGPSIAGSNLMQAPVVIAADADIVAHINGGPTSLPAAELTKVIEGTRRAIEVVHNGNPRNAIHAMNVLREMGRLDRLVLGTDSPAGSGVQPLGVMRTISLLCSLGGLDPAIAIAAAGGNTARWRGIEAGTIAVGRAADLVFLDAPIGGAGSDAAQAFSFGELPGIGMVMVDGEVKTARSRNTPPAARIPEVVA</sequence>
<dbReference type="PANTHER" id="PTHR43135">
    <property type="entry name" value="ALPHA-D-RIBOSE 1-METHYLPHOSPHONATE 5-TRIPHOSPHATE DIPHOSPHATASE"/>
    <property type="match status" value="1"/>
</dbReference>
<dbReference type="AlphaFoldDB" id="A0A840AAT2"/>
<comment type="caution">
    <text evidence="2">The sequence shown here is derived from an EMBL/GenBank/DDBJ whole genome shotgun (WGS) entry which is preliminary data.</text>
</comment>
<dbReference type="Pfam" id="PF01979">
    <property type="entry name" value="Amidohydro_1"/>
    <property type="match status" value="1"/>
</dbReference>
<evidence type="ECO:0000313" key="3">
    <source>
        <dbReference type="Proteomes" id="UP000553193"/>
    </source>
</evidence>
<keyword evidence="3" id="KW-1185">Reference proteome</keyword>
<dbReference type="RefSeq" id="WP_184382295.1">
    <property type="nucleotide sequence ID" value="NZ_JACIDJ010000001.1"/>
</dbReference>
<feature type="domain" description="Amidohydrolase-related" evidence="1">
    <location>
        <begin position="58"/>
        <end position="367"/>
    </location>
</feature>